<protein>
    <submittedName>
        <fullName evidence="1">Uncharacterized protein</fullName>
    </submittedName>
</protein>
<keyword evidence="2" id="KW-1185">Reference proteome</keyword>
<sequence>MKAQFSADPFALMMNPQAVLQAMERSERLQHLERHICHPLDKPMIPHALSALEVYDHEIDDDADETGDDFDDGLGE</sequence>
<dbReference type="STRING" id="395495.Lcho_1882"/>
<organism evidence="1 2">
    <name type="scientific">Leptothrix cholodnii (strain ATCC 51168 / LMG 8142 / SP-6)</name>
    <name type="common">Leptothrix discophora (strain SP-6)</name>
    <dbReference type="NCBI Taxonomy" id="395495"/>
    <lineage>
        <taxon>Bacteria</taxon>
        <taxon>Pseudomonadati</taxon>
        <taxon>Pseudomonadota</taxon>
        <taxon>Betaproteobacteria</taxon>
        <taxon>Burkholderiales</taxon>
        <taxon>Sphaerotilaceae</taxon>
        <taxon>Leptothrix</taxon>
    </lineage>
</organism>
<accession>B1Y0P1</accession>
<dbReference type="HOGENOM" id="CLU_192044_0_0_4"/>
<dbReference type="RefSeq" id="WP_012346910.1">
    <property type="nucleotide sequence ID" value="NC_010524.1"/>
</dbReference>
<name>B1Y0P1_LEPCP</name>
<dbReference type="OrthoDB" id="8910497at2"/>
<evidence type="ECO:0000313" key="2">
    <source>
        <dbReference type="Proteomes" id="UP000001693"/>
    </source>
</evidence>
<dbReference type="eggNOG" id="ENOG5033DS3">
    <property type="taxonomic scope" value="Bacteria"/>
</dbReference>
<reference evidence="1 2" key="1">
    <citation type="submission" date="2008-03" db="EMBL/GenBank/DDBJ databases">
        <title>Complete sequence of Leptothrix cholodnii SP-6.</title>
        <authorList>
            <consortium name="US DOE Joint Genome Institute"/>
            <person name="Copeland A."/>
            <person name="Lucas S."/>
            <person name="Lapidus A."/>
            <person name="Glavina del Rio T."/>
            <person name="Dalin E."/>
            <person name="Tice H."/>
            <person name="Bruce D."/>
            <person name="Goodwin L."/>
            <person name="Pitluck S."/>
            <person name="Chertkov O."/>
            <person name="Brettin T."/>
            <person name="Detter J.C."/>
            <person name="Han C."/>
            <person name="Kuske C.R."/>
            <person name="Schmutz J."/>
            <person name="Larimer F."/>
            <person name="Land M."/>
            <person name="Hauser L."/>
            <person name="Kyrpides N."/>
            <person name="Lykidis A."/>
            <person name="Emerson D."/>
            <person name="Richardson P."/>
        </authorList>
    </citation>
    <scope>NUCLEOTIDE SEQUENCE [LARGE SCALE GENOMIC DNA]</scope>
    <source>
        <strain evidence="2">ATCC 51168 / LMG 8142 / SP-6</strain>
    </source>
</reference>
<proteinExistence type="predicted"/>
<dbReference type="EMBL" id="CP001013">
    <property type="protein sequence ID" value="ACB34149.1"/>
    <property type="molecule type" value="Genomic_DNA"/>
</dbReference>
<dbReference type="AlphaFoldDB" id="B1Y0P1"/>
<evidence type="ECO:0000313" key="1">
    <source>
        <dbReference type="EMBL" id="ACB34149.1"/>
    </source>
</evidence>
<dbReference type="KEGG" id="lch:Lcho_1882"/>
<dbReference type="Proteomes" id="UP000001693">
    <property type="component" value="Chromosome"/>
</dbReference>
<gene>
    <name evidence="1" type="ordered locus">Lcho_1882</name>
</gene>